<reference evidence="1" key="1">
    <citation type="submission" date="2020-06" db="EMBL/GenBank/DDBJ databases">
        <authorList>
            <consortium name="Plant Systems Biology data submission"/>
        </authorList>
    </citation>
    <scope>NUCLEOTIDE SEQUENCE</scope>
    <source>
        <strain evidence="1">D6</strain>
    </source>
</reference>
<dbReference type="EMBL" id="CAICTM010001043">
    <property type="protein sequence ID" value="CAB9519772.1"/>
    <property type="molecule type" value="Genomic_DNA"/>
</dbReference>
<name>A0A9N8EE39_9STRA</name>
<gene>
    <name evidence="1" type="ORF">SEMRO_1045_G234980.1</name>
</gene>
<organism evidence="1 2">
    <name type="scientific">Seminavis robusta</name>
    <dbReference type="NCBI Taxonomy" id="568900"/>
    <lineage>
        <taxon>Eukaryota</taxon>
        <taxon>Sar</taxon>
        <taxon>Stramenopiles</taxon>
        <taxon>Ochrophyta</taxon>
        <taxon>Bacillariophyta</taxon>
        <taxon>Bacillariophyceae</taxon>
        <taxon>Bacillariophycidae</taxon>
        <taxon>Naviculales</taxon>
        <taxon>Naviculaceae</taxon>
        <taxon>Seminavis</taxon>
    </lineage>
</organism>
<evidence type="ECO:0000313" key="2">
    <source>
        <dbReference type="Proteomes" id="UP001153069"/>
    </source>
</evidence>
<comment type="caution">
    <text evidence="1">The sequence shown here is derived from an EMBL/GenBank/DDBJ whole genome shotgun (WGS) entry which is preliminary data.</text>
</comment>
<dbReference type="OrthoDB" id="2370786at2759"/>
<proteinExistence type="predicted"/>
<evidence type="ECO:0000313" key="1">
    <source>
        <dbReference type="EMBL" id="CAB9519772.1"/>
    </source>
</evidence>
<dbReference type="AlphaFoldDB" id="A0A9N8EE39"/>
<keyword evidence="2" id="KW-1185">Reference proteome</keyword>
<accession>A0A9N8EE39</accession>
<sequence>MEKKITGIRAHGFTFRDKIICVTEAKYQKLKEGLAQNVAQMGVVREMWGTKRKIEDISGDGKAGEHDGHLEGDIEPPVYGIVTTGKEWIFSLFSDGNLCISETIANTSDVQLNLVLSLVAGLLDAGKRQN</sequence>
<protein>
    <submittedName>
        <fullName evidence="1">Uncharacterized protein</fullName>
    </submittedName>
</protein>
<dbReference type="Proteomes" id="UP001153069">
    <property type="component" value="Unassembled WGS sequence"/>
</dbReference>